<dbReference type="Proteomes" id="UP000632339">
    <property type="component" value="Unassembled WGS sequence"/>
</dbReference>
<accession>A0ABQ2I759</accession>
<evidence type="ECO:0000313" key="2">
    <source>
        <dbReference type="Proteomes" id="UP000632339"/>
    </source>
</evidence>
<dbReference type="EMBL" id="BMLI01000002">
    <property type="protein sequence ID" value="GGM99114.1"/>
    <property type="molecule type" value="Genomic_DNA"/>
</dbReference>
<reference evidence="2" key="1">
    <citation type="journal article" date="2019" name="Int. J. Syst. Evol. Microbiol.">
        <title>The Global Catalogue of Microorganisms (GCM) 10K type strain sequencing project: providing services to taxonomists for standard genome sequencing and annotation.</title>
        <authorList>
            <consortium name="The Broad Institute Genomics Platform"/>
            <consortium name="The Broad Institute Genome Sequencing Center for Infectious Disease"/>
            <person name="Wu L."/>
            <person name="Ma J."/>
        </authorList>
    </citation>
    <scope>NUCLEOTIDE SEQUENCE [LARGE SCALE GENOMIC DNA]</scope>
    <source>
        <strain evidence="2">CGMCC 1.6375</strain>
    </source>
</reference>
<protein>
    <submittedName>
        <fullName evidence="1">Uncharacterized protein</fullName>
    </submittedName>
</protein>
<comment type="caution">
    <text evidence="1">The sequence shown here is derived from an EMBL/GenBank/DDBJ whole genome shotgun (WGS) entry which is preliminary data.</text>
</comment>
<keyword evidence="2" id="KW-1185">Reference proteome</keyword>
<name>A0ABQ2I759_9BACT</name>
<proteinExistence type="predicted"/>
<gene>
    <name evidence="1" type="ORF">GCM10010967_36350</name>
</gene>
<sequence>MGPDAGRKTLTGTAMKDRKLPEDQSLVLFTDMNGVPREGTYKKASKAFIEAIGDEGPEDTGNIYPEEDIVSWEYLEKKDRPNPDIMVIL</sequence>
<evidence type="ECO:0000313" key="1">
    <source>
        <dbReference type="EMBL" id="GGM99114.1"/>
    </source>
</evidence>
<organism evidence="1 2">
    <name type="scientific">Dyadobacter beijingensis</name>
    <dbReference type="NCBI Taxonomy" id="365489"/>
    <lineage>
        <taxon>Bacteria</taxon>
        <taxon>Pseudomonadati</taxon>
        <taxon>Bacteroidota</taxon>
        <taxon>Cytophagia</taxon>
        <taxon>Cytophagales</taxon>
        <taxon>Spirosomataceae</taxon>
        <taxon>Dyadobacter</taxon>
    </lineage>
</organism>